<evidence type="ECO:0000313" key="9">
    <source>
        <dbReference type="EMBL" id="RAV08035.1"/>
    </source>
</evidence>
<keyword evidence="3" id="KW-0813">Transport</keyword>
<dbReference type="NCBIfam" id="TIGR00912">
    <property type="entry name" value="2A0309"/>
    <property type="match status" value="1"/>
</dbReference>
<dbReference type="PANTHER" id="PTHR34975">
    <property type="entry name" value="SPORE GERMINATION PROTEIN A2"/>
    <property type="match status" value="1"/>
</dbReference>
<gene>
    <name evidence="9" type="ORF">DQG23_41510</name>
</gene>
<keyword evidence="5 8" id="KW-0812">Transmembrane</keyword>
<evidence type="ECO:0000256" key="8">
    <source>
        <dbReference type="SAM" id="Phobius"/>
    </source>
</evidence>
<feature type="transmembrane region" description="Helical" evidence="8">
    <location>
        <begin position="335"/>
        <end position="353"/>
    </location>
</feature>
<dbReference type="GO" id="GO:0016020">
    <property type="term" value="C:membrane"/>
    <property type="evidence" value="ECO:0007669"/>
    <property type="project" value="UniProtKB-SubCell"/>
</dbReference>
<evidence type="ECO:0000256" key="7">
    <source>
        <dbReference type="ARBA" id="ARBA00023136"/>
    </source>
</evidence>
<feature type="transmembrane region" description="Helical" evidence="8">
    <location>
        <begin position="170"/>
        <end position="192"/>
    </location>
</feature>
<feature type="transmembrane region" description="Helical" evidence="8">
    <location>
        <begin position="212"/>
        <end position="235"/>
    </location>
</feature>
<dbReference type="Proteomes" id="UP000250369">
    <property type="component" value="Unassembled WGS sequence"/>
</dbReference>
<dbReference type="GO" id="GO:0009847">
    <property type="term" value="P:spore germination"/>
    <property type="evidence" value="ECO:0007669"/>
    <property type="project" value="InterPro"/>
</dbReference>
<feature type="transmembrane region" description="Helical" evidence="8">
    <location>
        <begin position="146"/>
        <end position="163"/>
    </location>
</feature>
<evidence type="ECO:0000256" key="6">
    <source>
        <dbReference type="ARBA" id="ARBA00022989"/>
    </source>
</evidence>
<keyword evidence="6 8" id="KW-1133">Transmembrane helix</keyword>
<accession>A0A329LII3</accession>
<keyword evidence="10" id="KW-1185">Reference proteome</keyword>
<comment type="similarity">
    <text evidence="2">Belongs to the amino acid-polyamine-organocation (APC) superfamily. Spore germination protein (SGP) (TC 2.A.3.9) family.</text>
</comment>
<reference evidence="9 10" key="1">
    <citation type="journal article" date="2009" name="Int. J. Syst. Evol. Microbiol.">
        <title>Paenibacillus contaminans sp. nov., isolated from a contaminated laboratory plate.</title>
        <authorList>
            <person name="Chou J.H."/>
            <person name="Lee J.H."/>
            <person name="Lin M.C."/>
            <person name="Chang P.S."/>
            <person name="Arun A.B."/>
            <person name="Young C.C."/>
            <person name="Chen W.M."/>
        </authorList>
    </citation>
    <scope>NUCLEOTIDE SEQUENCE [LARGE SCALE GENOMIC DNA]</scope>
    <source>
        <strain evidence="9 10">CKOBP-6</strain>
    </source>
</reference>
<dbReference type="InterPro" id="IPR004761">
    <property type="entry name" value="Spore_GerAB"/>
</dbReference>
<dbReference type="PANTHER" id="PTHR34975:SF2">
    <property type="entry name" value="SPORE GERMINATION PROTEIN A2"/>
    <property type="match status" value="1"/>
</dbReference>
<feature type="transmembrane region" description="Helical" evidence="8">
    <location>
        <begin position="247"/>
        <end position="269"/>
    </location>
</feature>
<evidence type="ECO:0000313" key="10">
    <source>
        <dbReference type="Proteomes" id="UP000250369"/>
    </source>
</evidence>
<evidence type="ECO:0000256" key="1">
    <source>
        <dbReference type="ARBA" id="ARBA00004141"/>
    </source>
</evidence>
<feature type="transmembrane region" description="Helical" evidence="8">
    <location>
        <begin position="67"/>
        <end position="86"/>
    </location>
</feature>
<keyword evidence="7 8" id="KW-0472">Membrane</keyword>
<evidence type="ECO:0000256" key="5">
    <source>
        <dbReference type="ARBA" id="ARBA00022692"/>
    </source>
</evidence>
<evidence type="ECO:0000256" key="3">
    <source>
        <dbReference type="ARBA" id="ARBA00022448"/>
    </source>
</evidence>
<organism evidence="9 10">
    <name type="scientific">Paenibacillus contaminans</name>
    <dbReference type="NCBI Taxonomy" id="450362"/>
    <lineage>
        <taxon>Bacteria</taxon>
        <taxon>Bacillati</taxon>
        <taxon>Bacillota</taxon>
        <taxon>Bacilli</taxon>
        <taxon>Bacillales</taxon>
        <taxon>Paenibacillaceae</taxon>
        <taxon>Paenibacillus</taxon>
    </lineage>
</organism>
<dbReference type="AlphaFoldDB" id="A0A329LII3"/>
<sequence length="400" mass="45566">MGCVTAELPHVPVNAGNQPLRQPFDSKERSGYMERITQSQLMRLFTIFLFSSPVIFLIAPMTEIGGFQAWIGLVVSYAQGLLVAYFSIKLGRIEPTVQWFKFGGRIVGKWIHVPIVLMISLFSIYLSSIALRRYIDFFASIYMPDTPTWVLGIVIAICAALAVRSGLEAIARFAGSVFFLTILFGILVPFFVGKELQTDMAVAFVSHYDFKQIMLTSVYAFPWCGEMFFVLILVANVKEPRKTMRSMLIAALLSMMFIIMTWLFCMMLFGPKLTGHLTYPVLEMLRFIRIGDFLENVDPLLVSWWTLCMLVKVSLFLYTGTLGISYLLNMRDYRPLSFSLSIFMTGLAMGIASNYGELEEFLKSLPWTVIIYTLELLLPVVYLIVYRLRGRKLSPEQQNK</sequence>
<feature type="transmembrane region" description="Helical" evidence="8">
    <location>
        <begin position="304"/>
        <end position="328"/>
    </location>
</feature>
<name>A0A329LII3_9BACL</name>
<feature type="transmembrane region" description="Helical" evidence="8">
    <location>
        <begin position="41"/>
        <end position="61"/>
    </location>
</feature>
<feature type="transmembrane region" description="Helical" evidence="8">
    <location>
        <begin position="365"/>
        <end position="385"/>
    </location>
</feature>
<dbReference type="EMBL" id="QMFB01000066">
    <property type="protein sequence ID" value="RAV08035.1"/>
    <property type="molecule type" value="Genomic_DNA"/>
</dbReference>
<comment type="caution">
    <text evidence="9">The sequence shown here is derived from an EMBL/GenBank/DDBJ whole genome shotgun (WGS) entry which is preliminary data.</text>
</comment>
<keyword evidence="4" id="KW-0309">Germination</keyword>
<dbReference type="Pfam" id="PF03845">
    <property type="entry name" value="Spore_permease"/>
    <property type="match status" value="1"/>
</dbReference>
<protein>
    <submittedName>
        <fullName evidence="9">Uncharacterized protein</fullName>
    </submittedName>
</protein>
<comment type="subcellular location">
    <subcellularLocation>
        <location evidence="1">Membrane</location>
        <topology evidence="1">Multi-pass membrane protein</topology>
    </subcellularLocation>
</comment>
<feature type="transmembrane region" description="Helical" evidence="8">
    <location>
        <begin position="107"/>
        <end position="126"/>
    </location>
</feature>
<evidence type="ECO:0000256" key="2">
    <source>
        <dbReference type="ARBA" id="ARBA00007998"/>
    </source>
</evidence>
<evidence type="ECO:0000256" key="4">
    <source>
        <dbReference type="ARBA" id="ARBA00022544"/>
    </source>
</evidence>
<proteinExistence type="inferred from homology"/>